<sequence>SDLARGGGGGGRGGGRRQAHRRPGIAPGAGRSCGRGSKRNRVQVRTVAGLARRHCSSFPLCAPPHGCSVHTPPLSPPPAHPPSLPPSRYISLYISFLSVFLVGSWSPTVPRRSSSPSLPFRTSWTRRRPNTSAGDDPRQPRWSSTATHLLQAQSAEPSPPQMDQSTYSPPTMRELQLVMEQHLQKQEQLEAGPGNGSDPFGPTVEQHCPSAAQWANRNGPEPNGNEAYVSSLCTPEDSSNSTITKGEVMTSEGQQENLSSPSSISR</sequence>
<keyword evidence="2" id="KW-0650">Protein phosphatase inhibitor</keyword>
<dbReference type="Pfam" id="PF05395">
    <property type="entry name" value="DARPP-32"/>
    <property type="match status" value="1"/>
</dbReference>
<reference evidence="4" key="3">
    <citation type="submission" date="2025-09" db="UniProtKB">
        <authorList>
            <consortium name="Ensembl"/>
        </authorList>
    </citation>
    <scope>IDENTIFICATION</scope>
</reference>
<reference evidence="4 5" key="1">
    <citation type="submission" date="2019-04" db="EMBL/GenBank/DDBJ databases">
        <authorList>
            <consortium name="Wellcome Sanger Institute Data Sharing"/>
        </authorList>
    </citation>
    <scope>NUCLEOTIDE SEQUENCE [LARGE SCALE GENOMIC DNA]</scope>
</reference>
<feature type="compositionally biased region" description="Basic residues" evidence="3">
    <location>
        <begin position="14"/>
        <end position="23"/>
    </location>
</feature>
<evidence type="ECO:0000256" key="2">
    <source>
        <dbReference type="ARBA" id="ARBA00023272"/>
    </source>
</evidence>
<reference evidence="4" key="2">
    <citation type="submission" date="2025-08" db="UniProtKB">
        <authorList>
            <consortium name="Ensembl"/>
        </authorList>
    </citation>
    <scope>IDENTIFICATION</scope>
</reference>
<feature type="compositionally biased region" description="Polar residues" evidence="3">
    <location>
        <begin position="231"/>
        <end position="244"/>
    </location>
</feature>
<feature type="compositionally biased region" description="Low complexity" evidence="3">
    <location>
        <begin position="107"/>
        <end position="123"/>
    </location>
</feature>
<evidence type="ECO:0000256" key="3">
    <source>
        <dbReference type="SAM" id="MobiDB-lite"/>
    </source>
</evidence>
<dbReference type="GO" id="GO:0007165">
    <property type="term" value="P:signal transduction"/>
    <property type="evidence" value="ECO:0007669"/>
    <property type="project" value="InterPro"/>
</dbReference>
<protein>
    <submittedName>
        <fullName evidence="4">Uncharacterized protein</fullName>
    </submittedName>
</protein>
<evidence type="ECO:0000313" key="5">
    <source>
        <dbReference type="Proteomes" id="UP000694397"/>
    </source>
</evidence>
<feature type="compositionally biased region" description="Gly residues" evidence="3">
    <location>
        <begin position="1"/>
        <end position="13"/>
    </location>
</feature>
<feature type="region of interest" description="Disordered" evidence="3">
    <location>
        <begin position="1"/>
        <end position="41"/>
    </location>
</feature>
<keyword evidence="5" id="KW-1185">Reference proteome</keyword>
<gene>
    <name evidence="4" type="primary">ppp1r1c</name>
</gene>
<proteinExistence type="inferred from homology"/>
<feature type="region of interest" description="Disordered" evidence="3">
    <location>
        <begin position="107"/>
        <end position="144"/>
    </location>
</feature>
<feature type="region of interest" description="Disordered" evidence="3">
    <location>
        <begin position="189"/>
        <end position="266"/>
    </location>
</feature>
<dbReference type="GO" id="GO:0004864">
    <property type="term" value="F:protein phosphatase inhibitor activity"/>
    <property type="evidence" value="ECO:0007669"/>
    <property type="project" value="UniProtKB-KW"/>
</dbReference>
<accession>A0A8C9R0L9</accession>
<evidence type="ECO:0000313" key="4">
    <source>
        <dbReference type="Ensembl" id="ENSSFOP00015004088.2"/>
    </source>
</evidence>
<organism evidence="4 5">
    <name type="scientific">Scleropages formosus</name>
    <name type="common">Asian bonytongue</name>
    <name type="synonym">Osteoglossum formosum</name>
    <dbReference type="NCBI Taxonomy" id="113540"/>
    <lineage>
        <taxon>Eukaryota</taxon>
        <taxon>Metazoa</taxon>
        <taxon>Chordata</taxon>
        <taxon>Craniata</taxon>
        <taxon>Vertebrata</taxon>
        <taxon>Euteleostomi</taxon>
        <taxon>Actinopterygii</taxon>
        <taxon>Neopterygii</taxon>
        <taxon>Teleostei</taxon>
        <taxon>Osteoglossocephala</taxon>
        <taxon>Osteoglossomorpha</taxon>
        <taxon>Osteoglossiformes</taxon>
        <taxon>Osteoglossidae</taxon>
        <taxon>Scleropages</taxon>
    </lineage>
</organism>
<comment type="similarity">
    <text evidence="1">Belongs to the protein phosphatase inhibitor 1 family.</text>
</comment>
<name>A0A8C9R0L9_SCLFO</name>
<dbReference type="InterPro" id="IPR008466">
    <property type="entry name" value="PPP1R1A/B/C"/>
</dbReference>
<dbReference type="AlphaFoldDB" id="A0A8C9R0L9"/>
<dbReference type="Ensembl" id="ENSSFOT00015004152.2">
    <property type="protein sequence ID" value="ENSSFOP00015004088.2"/>
    <property type="gene ID" value="ENSSFOG00015002685.2"/>
</dbReference>
<dbReference type="OrthoDB" id="9940275at2759"/>
<evidence type="ECO:0000256" key="1">
    <source>
        <dbReference type="ARBA" id="ARBA00007775"/>
    </source>
</evidence>
<dbReference type="Proteomes" id="UP000694397">
    <property type="component" value="Chromosome 21"/>
</dbReference>
<feature type="compositionally biased region" description="Polar residues" evidence="3">
    <location>
        <begin position="251"/>
        <end position="266"/>
    </location>
</feature>